<dbReference type="PROSITE" id="PS50213">
    <property type="entry name" value="FAS1"/>
    <property type="match status" value="1"/>
</dbReference>
<keyword evidence="2" id="KW-0732">Signal</keyword>
<dbReference type="PANTHER" id="PTHR33985:SF29">
    <property type="entry name" value="FAS1 DOMAIN-CONTAINING PROTEIN"/>
    <property type="match status" value="1"/>
</dbReference>
<feature type="chain" id="PRO_5046805788" description="FAS1 domain-containing protein" evidence="2">
    <location>
        <begin position="28"/>
        <end position="265"/>
    </location>
</feature>
<dbReference type="Gene3D" id="2.30.180.10">
    <property type="entry name" value="FAS1 domain"/>
    <property type="match status" value="1"/>
</dbReference>
<dbReference type="PANTHER" id="PTHR33985">
    <property type="entry name" value="OS02G0491300 PROTEIN-RELATED"/>
    <property type="match status" value="1"/>
</dbReference>
<accession>A0ABP0V2W3</accession>
<proteinExistence type="predicted"/>
<feature type="signal peptide" evidence="2">
    <location>
        <begin position="1"/>
        <end position="27"/>
    </location>
</feature>
<dbReference type="InterPro" id="IPR036378">
    <property type="entry name" value="FAS1_dom_sf"/>
</dbReference>
<evidence type="ECO:0000313" key="4">
    <source>
        <dbReference type="EMBL" id="CAK9236784.1"/>
    </source>
</evidence>
<feature type="domain" description="FAS1" evidence="3">
    <location>
        <begin position="56"/>
        <end position="184"/>
    </location>
</feature>
<gene>
    <name evidence="4" type="ORF">CSSPTR1EN2_LOCUS23184</name>
</gene>
<reference evidence="4" key="1">
    <citation type="submission" date="2024-02" db="EMBL/GenBank/DDBJ databases">
        <authorList>
            <consortium name="ELIXIR-Norway"/>
            <consortium name="Elixir Norway"/>
        </authorList>
    </citation>
    <scope>NUCLEOTIDE SEQUENCE</scope>
</reference>
<protein>
    <recommendedName>
        <fullName evidence="3">FAS1 domain-containing protein</fullName>
    </recommendedName>
</protein>
<evidence type="ECO:0000256" key="2">
    <source>
        <dbReference type="SAM" id="SignalP"/>
    </source>
</evidence>
<name>A0ABP0V2W3_9BRYO</name>
<feature type="compositionally biased region" description="Low complexity" evidence="1">
    <location>
        <begin position="206"/>
        <end position="233"/>
    </location>
</feature>
<dbReference type="InterPro" id="IPR052806">
    <property type="entry name" value="Fasciclin-like_AGP"/>
</dbReference>
<dbReference type="EMBL" id="OZ019901">
    <property type="protein sequence ID" value="CAK9236784.1"/>
    <property type="molecule type" value="Genomic_DNA"/>
</dbReference>
<keyword evidence="5" id="KW-1185">Reference proteome</keyword>
<dbReference type="InterPro" id="IPR000782">
    <property type="entry name" value="FAS1_domain"/>
</dbReference>
<sequence length="265" mass="26948">MCTRRTRPAQFMSLSLLACATVLHVLGAVVNAQLATPPAPGPTAAAPGPAPPLTLHQKVVDALRAAGTFGAISGALDSLIDTADPIKPDITLFAPSDDAFTDVALNSTSVLTALLNYQTASGTYDFQSLLGLSVGYRIPTVTPKISIVVKDPASVNYQLDNAFITNPDIYNNGSVVVHGVDAIFFTRLYNTATLGPVPAPAPVAPSAPVSTPASAAAGSTSTTPAAGSSKSSPNDAPARPAANSFAFVLLGVITISLTLLISPNL</sequence>
<evidence type="ECO:0000259" key="3">
    <source>
        <dbReference type="PROSITE" id="PS50213"/>
    </source>
</evidence>
<evidence type="ECO:0000256" key="1">
    <source>
        <dbReference type="SAM" id="MobiDB-lite"/>
    </source>
</evidence>
<dbReference type="SUPFAM" id="SSF82153">
    <property type="entry name" value="FAS1 domain"/>
    <property type="match status" value="1"/>
</dbReference>
<dbReference type="PROSITE" id="PS51257">
    <property type="entry name" value="PROKAR_LIPOPROTEIN"/>
    <property type="match status" value="1"/>
</dbReference>
<organism evidence="4 5">
    <name type="scientific">Sphagnum troendelagicum</name>
    <dbReference type="NCBI Taxonomy" id="128251"/>
    <lineage>
        <taxon>Eukaryota</taxon>
        <taxon>Viridiplantae</taxon>
        <taxon>Streptophyta</taxon>
        <taxon>Embryophyta</taxon>
        <taxon>Bryophyta</taxon>
        <taxon>Sphagnophytina</taxon>
        <taxon>Sphagnopsida</taxon>
        <taxon>Sphagnales</taxon>
        <taxon>Sphagnaceae</taxon>
        <taxon>Sphagnum</taxon>
    </lineage>
</organism>
<dbReference type="Proteomes" id="UP001497512">
    <property type="component" value="Chromosome 9"/>
</dbReference>
<evidence type="ECO:0000313" key="5">
    <source>
        <dbReference type="Proteomes" id="UP001497512"/>
    </source>
</evidence>
<dbReference type="Pfam" id="PF02469">
    <property type="entry name" value="Fasciclin"/>
    <property type="match status" value="1"/>
</dbReference>
<feature type="region of interest" description="Disordered" evidence="1">
    <location>
        <begin position="203"/>
        <end position="236"/>
    </location>
</feature>